<name>A0A0A8ZMQ3_ARUDO</name>
<accession>A0A0A8ZMQ3</accession>
<feature type="compositionally biased region" description="Basic and acidic residues" evidence="1">
    <location>
        <begin position="7"/>
        <end position="22"/>
    </location>
</feature>
<protein>
    <submittedName>
        <fullName evidence="2">Uncharacterized protein</fullName>
    </submittedName>
</protein>
<evidence type="ECO:0000313" key="2">
    <source>
        <dbReference type="EMBL" id="JAD40679.1"/>
    </source>
</evidence>
<feature type="region of interest" description="Disordered" evidence="1">
    <location>
        <begin position="1"/>
        <end position="22"/>
    </location>
</feature>
<proteinExistence type="predicted"/>
<evidence type="ECO:0000256" key="1">
    <source>
        <dbReference type="SAM" id="MobiDB-lite"/>
    </source>
</evidence>
<reference evidence="2" key="2">
    <citation type="journal article" date="2015" name="Data Brief">
        <title>Shoot transcriptome of the giant reed, Arundo donax.</title>
        <authorList>
            <person name="Barrero R.A."/>
            <person name="Guerrero F.D."/>
            <person name="Moolhuijzen P."/>
            <person name="Goolsby J.A."/>
            <person name="Tidwell J."/>
            <person name="Bellgard S.E."/>
            <person name="Bellgard M.I."/>
        </authorList>
    </citation>
    <scope>NUCLEOTIDE SEQUENCE</scope>
    <source>
        <tissue evidence="2">Shoot tissue taken approximately 20 cm above the soil surface</tissue>
    </source>
</reference>
<reference evidence="2" key="1">
    <citation type="submission" date="2014-09" db="EMBL/GenBank/DDBJ databases">
        <authorList>
            <person name="Magalhaes I.L.F."/>
            <person name="Oliveira U."/>
            <person name="Santos F.R."/>
            <person name="Vidigal T.H.D.A."/>
            <person name="Brescovit A.D."/>
            <person name="Santos A.J."/>
        </authorList>
    </citation>
    <scope>NUCLEOTIDE SEQUENCE</scope>
    <source>
        <tissue evidence="2">Shoot tissue taken approximately 20 cm above the soil surface</tissue>
    </source>
</reference>
<dbReference type="EMBL" id="GBRH01257216">
    <property type="protein sequence ID" value="JAD40679.1"/>
    <property type="molecule type" value="Transcribed_RNA"/>
</dbReference>
<dbReference type="AlphaFoldDB" id="A0A0A8ZMQ3"/>
<organism evidence="2">
    <name type="scientific">Arundo donax</name>
    <name type="common">Giant reed</name>
    <name type="synonym">Donax arundinaceus</name>
    <dbReference type="NCBI Taxonomy" id="35708"/>
    <lineage>
        <taxon>Eukaryota</taxon>
        <taxon>Viridiplantae</taxon>
        <taxon>Streptophyta</taxon>
        <taxon>Embryophyta</taxon>
        <taxon>Tracheophyta</taxon>
        <taxon>Spermatophyta</taxon>
        <taxon>Magnoliopsida</taxon>
        <taxon>Liliopsida</taxon>
        <taxon>Poales</taxon>
        <taxon>Poaceae</taxon>
        <taxon>PACMAD clade</taxon>
        <taxon>Arundinoideae</taxon>
        <taxon>Arundineae</taxon>
        <taxon>Arundo</taxon>
    </lineage>
</organism>
<sequence length="22" mass="2678">MATKFKWRLETTPNRRDTQAVK</sequence>